<dbReference type="RefSeq" id="XP_001885015.1">
    <property type="nucleotide sequence ID" value="XM_001884980.1"/>
</dbReference>
<organism evidence="2">
    <name type="scientific">Laccaria bicolor (strain S238N-H82 / ATCC MYA-4686)</name>
    <name type="common">Bicoloured deceiver</name>
    <name type="synonym">Laccaria laccata var. bicolor</name>
    <dbReference type="NCBI Taxonomy" id="486041"/>
    <lineage>
        <taxon>Eukaryota</taxon>
        <taxon>Fungi</taxon>
        <taxon>Dikarya</taxon>
        <taxon>Basidiomycota</taxon>
        <taxon>Agaricomycotina</taxon>
        <taxon>Agaricomycetes</taxon>
        <taxon>Agaricomycetidae</taxon>
        <taxon>Agaricales</taxon>
        <taxon>Agaricineae</taxon>
        <taxon>Hydnangiaceae</taxon>
        <taxon>Laccaria</taxon>
    </lineage>
</organism>
<evidence type="ECO:0000313" key="1">
    <source>
        <dbReference type="EMBL" id="EDR04496.1"/>
    </source>
</evidence>
<gene>
    <name evidence="1" type="ORF">LACBIDRAFT_330672</name>
</gene>
<dbReference type="GeneID" id="6080624"/>
<keyword evidence="2" id="KW-1185">Reference proteome</keyword>
<evidence type="ECO:0000313" key="2">
    <source>
        <dbReference type="Proteomes" id="UP000001194"/>
    </source>
</evidence>
<dbReference type="EMBL" id="DS547118">
    <property type="protein sequence ID" value="EDR04496.1"/>
    <property type="molecule type" value="Genomic_DNA"/>
</dbReference>
<dbReference type="AlphaFoldDB" id="B0DM31"/>
<dbReference type="Proteomes" id="UP000001194">
    <property type="component" value="Unassembled WGS sequence"/>
</dbReference>
<protein>
    <submittedName>
        <fullName evidence="1">Predicted protein</fullName>
    </submittedName>
</protein>
<sequence>MTVGSTTPSWSFLQRGRMVILNPFLCRLISMDRWPSEFAISFTLVRPTQPFDRVTFSPEFFMSFMGWWDNPFMDASTKIAFHSTPLNTVFNLSTDKYVQSEDLKHTDNNVHSEYFNPPPGQPSQ</sequence>
<dbReference type="InParanoid" id="B0DM31"/>
<name>B0DM31_LACBS</name>
<dbReference type="KEGG" id="lbc:LACBIDRAFT_330672"/>
<accession>B0DM31</accession>
<proteinExistence type="predicted"/>
<dbReference type="HOGENOM" id="CLU_2004323_0_0_1"/>
<reference evidence="1 2" key="1">
    <citation type="journal article" date="2008" name="Nature">
        <title>The genome of Laccaria bicolor provides insights into mycorrhizal symbiosis.</title>
        <authorList>
            <person name="Martin F."/>
            <person name="Aerts A."/>
            <person name="Ahren D."/>
            <person name="Brun A."/>
            <person name="Danchin E.G.J."/>
            <person name="Duchaussoy F."/>
            <person name="Gibon J."/>
            <person name="Kohler A."/>
            <person name="Lindquist E."/>
            <person name="Pereda V."/>
            <person name="Salamov A."/>
            <person name="Shapiro H.J."/>
            <person name="Wuyts J."/>
            <person name="Blaudez D."/>
            <person name="Buee M."/>
            <person name="Brokstein P."/>
            <person name="Canbaeck B."/>
            <person name="Cohen D."/>
            <person name="Courty P.E."/>
            <person name="Coutinho P.M."/>
            <person name="Delaruelle C."/>
            <person name="Detter J.C."/>
            <person name="Deveau A."/>
            <person name="DiFazio S."/>
            <person name="Duplessis S."/>
            <person name="Fraissinet-Tachet L."/>
            <person name="Lucic E."/>
            <person name="Frey-Klett P."/>
            <person name="Fourrey C."/>
            <person name="Feussner I."/>
            <person name="Gay G."/>
            <person name="Grimwood J."/>
            <person name="Hoegger P.J."/>
            <person name="Jain P."/>
            <person name="Kilaru S."/>
            <person name="Labbe J."/>
            <person name="Lin Y.C."/>
            <person name="Legue V."/>
            <person name="Le Tacon F."/>
            <person name="Marmeisse R."/>
            <person name="Melayah D."/>
            <person name="Montanini B."/>
            <person name="Muratet M."/>
            <person name="Nehls U."/>
            <person name="Niculita-Hirzel H."/>
            <person name="Oudot-Le Secq M.P."/>
            <person name="Peter M."/>
            <person name="Quesneville H."/>
            <person name="Rajashekar B."/>
            <person name="Reich M."/>
            <person name="Rouhier N."/>
            <person name="Schmutz J."/>
            <person name="Yin T."/>
            <person name="Chalot M."/>
            <person name="Henrissat B."/>
            <person name="Kuees U."/>
            <person name="Lucas S."/>
            <person name="Van de Peer Y."/>
            <person name="Podila G.K."/>
            <person name="Polle A."/>
            <person name="Pukkila P.J."/>
            <person name="Richardson P.M."/>
            <person name="Rouze P."/>
            <person name="Sanders I.R."/>
            <person name="Stajich J.E."/>
            <person name="Tunlid A."/>
            <person name="Tuskan G."/>
            <person name="Grigoriev I.V."/>
        </authorList>
    </citation>
    <scope>NUCLEOTIDE SEQUENCE [LARGE SCALE GENOMIC DNA]</scope>
    <source>
        <strain evidence="2">S238N-H82 / ATCC MYA-4686</strain>
    </source>
</reference>